<reference evidence="1" key="1">
    <citation type="submission" date="2014-09" db="EMBL/GenBank/DDBJ databases">
        <authorList>
            <person name="Magalhaes I.L.F."/>
            <person name="Oliveira U."/>
            <person name="Santos F.R."/>
            <person name="Vidigal T.H.D.A."/>
            <person name="Brescovit A.D."/>
            <person name="Santos A.J."/>
        </authorList>
    </citation>
    <scope>NUCLEOTIDE SEQUENCE</scope>
    <source>
        <tissue evidence="1">Shoot tissue taken approximately 20 cm above the soil surface</tissue>
    </source>
</reference>
<name>A0A0A9FRX5_ARUDO</name>
<evidence type="ECO:0000313" key="1">
    <source>
        <dbReference type="EMBL" id="JAE15580.1"/>
    </source>
</evidence>
<protein>
    <submittedName>
        <fullName evidence="1">Uncharacterized protein</fullName>
    </submittedName>
</protein>
<accession>A0A0A9FRX5</accession>
<dbReference type="EMBL" id="GBRH01182316">
    <property type="protein sequence ID" value="JAE15580.1"/>
    <property type="molecule type" value="Transcribed_RNA"/>
</dbReference>
<sequence>MSANECKLPCCRLVLSIVETDYRWILLPLCMSQMR</sequence>
<proteinExistence type="predicted"/>
<dbReference type="AlphaFoldDB" id="A0A0A9FRX5"/>
<reference evidence="1" key="2">
    <citation type="journal article" date="2015" name="Data Brief">
        <title>Shoot transcriptome of the giant reed, Arundo donax.</title>
        <authorList>
            <person name="Barrero R.A."/>
            <person name="Guerrero F.D."/>
            <person name="Moolhuijzen P."/>
            <person name="Goolsby J.A."/>
            <person name="Tidwell J."/>
            <person name="Bellgard S.E."/>
            <person name="Bellgard M.I."/>
        </authorList>
    </citation>
    <scope>NUCLEOTIDE SEQUENCE</scope>
    <source>
        <tissue evidence="1">Shoot tissue taken approximately 20 cm above the soil surface</tissue>
    </source>
</reference>
<organism evidence="1">
    <name type="scientific">Arundo donax</name>
    <name type="common">Giant reed</name>
    <name type="synonym">Donax arundinaceus</name>
    <dbReference type="NCBI Taxonomy" id="35708"/>
    <lineage>
        <taxon>Eukaryota</taxon>
        <taxon>Viridiplantae</taxon>
        <taxon>Streptophyta</taxon>
        <taxon>Embryophyta</taxon>
        <taxon>Tracheophyta</taxon>
        <taxon>Spermatophyta</taxon>
        <taxon>Magnoliopsida</taxon>
        <taxon>Liliopsida</taxon>
        <taxon>Poales</taxon>
        <taxon>Poaceae</taxon>
        <taxon>PACMAD clade</taxon>
        <taxon>Arundinoideae</taxon>
        <taxon>Arundineae</taxon>
        <taxon>Arundo</taxon>
    </lineage>
</organism>